<feature type="compositionally biased region" description="Basic and acidic residues" evidence="1">
    <location>
        <begin position="547"/>
        <end position="620"/>
    </location>
</feature>
<feature type="compositionally biased region" description="Low complexity" evidence="1">
    <location>
        <begin position="387"/>
        <end position="400"/>
    </location>
</feature>
<feature type="region of interest" description="Disordered" evidence="1">
    <location>
        <begin position="834"/>
        <end position="864"/>
    </location>
</feature>
<feature type="compositionally biased region" description="Polar residues" evidence="1">
    <location>
        <begin position="754"/>
        <end position="768"/>
    </location>
</feature>
<feature type="compositionally biased region" description="Basic and acidic residues" evidence="1">
    <location>
        <begin position="1110"/>
        <end position="1132"/>
    </location>
</feature>
<protein>
    <submittedName>
        <fullName evidence="2">Uncharacterized protein</fullName>
    </submittedName>
</protein>
<feature type="compositionally biased region" description="Polar residues" evidence="1">
    <location>
        <begin position="401"/>
        <end position="412"/>
    </location>
</feature>
<feature type="compositionally biased region" description="Polar residues" evidence="1">
    <location>
        <begin position="1133"/>
        <end position="1162"/>
    </location>
</feature>
<feature type="region of interest" description="Disordered" evidence="1">
    <location>
        <begin position="495"/>
        <end position="516"/>
    </location>
</feature>
<sequence>MKRDSYQGFAKYTDDINRYSQQTVAGLPNSSITRSESLSNGAGQAALAALRIHSQQQQPSSPLAAPQKIGTAPRRSNSLSNANRSNSLRSYTYNPKPSYVTGPAAHQPSNVGRRYSSLTNTQLNSYQQLQAKQAAGHLARPVSTSYRRPSIDQVYEGGDEVEEEETIVTTKTTRVVDAQGRTQSITTQTIKTLPDGSNIIETTTKNISRSNSRTNSLSSATANRHNSLLANSNPVNLTKIEEDLSNFEYNYLDHPEANKNLKLNVGDSAIVNKENQKLLASPFIQENHSPTSEHTVPEIRTNSINGNALAPVISNSSSPNKPLRSILKNSQKPILNEEGQIIPPEQLQEPGFTQPQSPPVAAHPYKDFTSSPRSLTQPPKISPPSPKIAISPAVAAAQKQYSPKSTDYSNELSKPKVVSPPSSIKFDDKVETIPIYNKKHAPVRHASQNSHASTRPSHSTQSSPQQKQSASTTNVDFYAAAMEAAYKRVYGDRVDANATNDPSAKLSDPPIANDKEELTKLIEKNSKLEKKNDEGLDDNYRYENHYKEFAGHSMREDIPKGSSRKERAKEEKRLQKEKEAAEKNARKEAEKSAKNEEKLARKQEKSSRKESKHVEAEVKSGKSPKSVFSIFGRKRKPSIEISAPIAAAVALESAVGVHTAETPVAAGREVGSNMETTDVDVGRAEESAGSKPLRFIPLSKPRMKSRNEPNDGPPEYEASSSSASVPVHQTSVPTENTSTPVQRPAKLESEPIPTENTPVRSSSSTAHQVSVPAVNSSAPVQRPAPFESMPNSVENATIEDMSPSAKEISNPIQNESVPIKEISVPSAIQATAVSKEVSPPLEDTQLPEPTVSTETSPEIVSVPFDKAPELPEVKNVIKDESVGKLETLDDIKAKLRRDMNIHSEGEIYGQTPGKPELQTIVTGSSNQDDISGIVSAYETQESVNPESNISASESIKPSSVIPVPKLSDIGTTNIEDDVTDEEIESARLNVSEIKSNTGTGSEFPTPHNTPIPIEPSEEPASTGEDLKQFLAQPVTESEQKLAEASNISQTIVPNNVENVAKETHSYSNPAIFHEYPSQMQQGTSSIGSGSYKEVFKGLESNGTLDNLTLPRREEEKQATIESNHETPPDDKSTIPTIGSQGSEQPTNSTVATENQNGNNHTNVIAPEIVNPTGTSDDLVVNKVEKKKQSKFKQKLYKYFINNYK</sequence>
<feature type="region of interest" description="Disordered" evidence="1">
    <location>
        <begin position="992"/>
        <end position="1025"/>
    </location>
</feature>
<dbReference type="RefSeq" id="XP_001385302.2">
    <property type="nucleotide sequence ID" value="XM_001385265.1"/>
</dbReference>
<feature type="compositionally biased region" description="Low complexity" evidence="1">
    <location>
        <begin position="54"/>
        <end position="67"/>
    </location>
</feature>
<feature type="region of interest" description="Disordered" evidence="1">
    <location>
        <begin position="53"/>
        <end position="110"/>
    </location>
</feature>
<proteinExistence type="predicted"/>
<feature type="compositionally biased region" description="Polar residues" evidence="1">
    <location>
        <begin position="992"/>
        <end position="1006"/>
    </location>
</feature>
<evidence type="ECO:0000313" key="3">
    <source>
        <dbReference type="Proteomes" id="UP000002258"/>
    </source>
</evidence>
<dbReference type="Proteomes" id="UP000002258">
    <property type="component" value="Chromosome 5"/>
</dbReference>
<organism evidence="2 3">
    <name type="scientific">Scheffersomyces stipitis (strain ATCC 58785 / CBS 6054 / NBRC 10063 / NRRL Y-11545)</name>
    <name type="common">Yeast</name>
    <name type="synonym">Pichia stipitis</name>
    <dbReference type="NCBI Taxonomy" id="322104"/>
    <lineage>
        <taxon>Eukaryota</taxon>
        <taxon>Fungi</taxon>
        <taxon>Dikarya</taxon>
        <taxon>Ascomycota</taxon>
        <taxon>Saccharomycotina</taxon>
        <taxon>Pichiomycetes</taxon>
        <taxon>Debaryomycetaceae</taxon>
        <taxon>Scheffersomyces</taxon>
    </lineage>
</organism>
<dbReference type="eggNOG" id="ENOG502QQDI">
    <property type="taxonomic scope" value="Eukaryota"/>
</dbReference>
<feature type="compositionally biased region" description="Low complexity" evidence="1">
    <location>
        <begin position="74"/>
        <end position="90"/>
    </location>
</feature>
<feature type="region of interest" description="Disordered" evidence="1">
    <location>
        <begin position="666"/>
        <end position="790"/>
    </location>
</feature>
<dbReference type="KEGG" id="pic:PICST_32464"/>
<gene>
    <name evidence="2" type="ORF">PICST_32464</name>
</gene>
<dbReference type="GeneID" id="4839219"/>
<accession>A3LWG5</accession>
<dbReference type="HOGENOM" id="CLU_270411_0_0_1"/>
<feature type="region of interest" description="Disordered" evidence="1">
    <location>
        <begin position="547"/>
        <end position="629"/>
    </location>
</feature>
<evidence type="ECO:0000256" key="1">
    <source>
        <dbReference type="SAM" id="MobiDB-lite"/>
    </source>
</evidence>
<keyword evidence="3" id="KW-1185">Reference proteome</keyword>
<feature type="compositionally biased region" description="Polar residues" evidence="1">
    <location>
        <begin position="727"/>
        <end position="741"/>
    </location>
</feature>
<dbReference type="EMBL" id="CP000499">
    <property type="protein sequence ID" value="ABN67273.2"/>
    <property type="molecule type" value="Genomic_DNA"/>
</dbReference>
<dbReference type="AlphaFoldDB" id="A3LWG5"/>
<dbReference type="InParanoid" id="A3LWG5"/>
<evidence type="ECO:0000313" key="2">
    <source>
        <dbReference type="EMBL" id="ABN67273.2"/>
    </source>
</evidence>
<feature type="region of interest" description="Disordered" evidence="1">
    <location>
        <begin position="347"/>
        <end position="474"/>
    </location>
</feature>
<reference evidence="2 3" key="1">
    <citation type="journal article" date="2007" name="Nat. Biotechnol.">
        <title>Genome sequence of the lignocellulose-bioconverting and xylose-fermenting yeast Pichia stipitis.</title>
        <authorList>
            <person name="Jeffries T.W."/>
            <person name="Grigoriev I.V."/>
            <person name="Grimwood J."/>
            <person name="Laplaza J.M."/>
            <person name="Aerts A."/>
            <person name="Salamov A."/>
            <person name="Schmutz J."/>
            <person name="Lindquist E."/>
            <person name="Dehal P."/>
            <person name="Shapiro H."/>
            <person name="Jin Y.S."/>
            <person name="Passoth V."/>
            <person name="Richardson P.M."/>
        </authorList>
    </citation>
    <scope>NUCLEOTIDE SEQUENCE [LARGE SCALE GENOMIC DNA]</scope>
    <source>
        <strain evidence="3">ATCC 58785 / CBS 6054 / NBRC 10063 / NRRL Y-11545</strain>
    </source>
</reference>
<feature type="region of interest" description="Disordered" evidence="1">
    <location>
        <begin position="1101"/>
        <end position="1174"/>
    </location>
</feature>
<name>A3LWG5_PICST</name>
<feature type="compositionally biased region" description="Low complexity" evidence="1">
    <location>
        <begin position="769"/>
        <end position="780"/>
    </location>
</feature>
<feature type="compositionally biased region" description="Polar residues" evidence="1">
    <location>
        <begin position="446"/>
        <end position="474"/>
    </location>
</feature>
<dbReference type="OrthoDB" id="4096741at2759"/>